<dbReference type="AlphaFoldDB" id="A0A1M5CBX6"/>
<sequence length="40" mass="4746">MNVMQTGAKDVGIRFLLQPDKKNLDEKKHSEWYKIPIEML</sequence>
<evidence type="ECO:0000313" key="2">
    <source>
        <dbReference type="Proteomes" id="UP000183945"/>
    </source>
</evidence>
<accession>A0A1M5CBX6</accession>
<organism evidence="1 2">
    <name type="scientific">Salegentibacter echinorum</name>
    <dbReference type="NCBI Taxonomy" id="1073325"/>
    <lineage>
        <taxon>Bacteria</taxon>
        <taxon>Pseudomonadati</taxon>
        <taxon>Bacteroidota</taxon>
        <taxon>Flavobacteriia</taxon>
        <taxon>Flavobacteriales</taxon>
        <taxon>Flavobacteriaceae</taxon>
        <taxon>Salegentibacter</taxon>
    </lineage>
</organism>
<dbReference type="EMBL" id="FQVT01000001">
    <property type="protein sequence ID" value="SHF52200.1"/>
    <property type="molecule type" value="Genomic_DNA"/>
</dbReference>
<gene>
    <name evidence="1" type="ORF">SAMN05444483_101444</name>
</gene>
<name>A0A1M5CBX6_SALEC</name>
<evidence type="ECO:0000313" key="1">
    <source>
        <dbReference type="EMBL" id="SHF52200.1"/>
    </source>
</evidence>
<keyword evidence="2" id="KW-1185">Reference proteome</keyword>
<protein>
    <submittedName>
        <fullName evidence="1">Uncharacterized protein</fullName>
    </submittedName>
</protein>
<dbReference type="Proteomes" id="UP000183945">
    <property type="component" value="Unassembled WGS sequence"/>
</dbReference>
<dbReference type="RefSeq" id="WP_262506729.1">
    <property type="nucleotide sequence ID" value="NZ_FQVT01000001.1"/>
</dbReference>
<proteinExistence type="predicted"/>
<reference evidence="2" key="1">
    <citation type="submission" date="2016-11" db="EMBL/GenBank/DDBJ databases">
        <authorList>
            <person name="Varghese N."/>
            <person name="Submissions S."/>
        </authorList>
    </citation>
    <scope>NUCLEOTIDE SEQUENCE [LARGE SCALE GENOMIC DNA]</scope>
    <source>
        <strain evidence="2">DSM 24579</strain>
    </source>
</reference>